<dbReference type="AlphaFoldDB" id="B0D910"/>
<sequence length="237" mass="26369">MWVESIKNLPEDVVIRCRCALSFSVIVHCHCHHASSAGADPHQLPKTFNCKGGDDKRNSPPQNTKGNERQQRLVQTNVNQSTEHVGLNDTNVLMSKLLPFVSCVHNTNVPLHPPLLMLMPTAVSTFVTAILLTSHCIICSDIYEYIKLNDAKMLLSKFLSDIIGFCILNLNPDDITWSKTNANRPTAQEDHSEMRLNDHSEMRLNSKMNANNFTTKESLPSSATSGPNDMVFLAGLK</sequence>
<keyword evidence="3" id="KW-1185">Reference proteome</keyword>
<evidence type="ECO:0000256" key="1">
    <source>
        <dbReference type="SAM" id="MobiDB-lite"/>
    </source>
</evidence>
<feature type="region of interest" description="Disordered" evidence="1">
    <location>
        <begin position="47"/>
        <end position="70"/>
    </location>
</feature>
<dbReference type="RefSeq" id="XP_001880242.1">
    <property type="nucleotide sequence ID" value="XM_001880207.1"/>
</dbReference>
<dbReference type="EMBL" id="DS547100">
    <property type="protein sequence ID" value="EDR08929.1"/>
    <property type="molecule type" value="Genomic_DNA"/>
</dbReference>
<organism evidence="3">
    <name type="scientific">Laccaria bicolor (strain S238N-H82 / ATCC MYA-4686)</name>
    <name type="common">Bicoloured deceiver</name>
    <name type="synonym">Laccaria laccata var. bicolor</name>
    <dbReference type="NCBI Taxonomy" id="486041"/>
    <lineage>
        <taxon>Eukaryota</taxon>
        <taxon>Fungi</taxon>
        <taxon>Dikarya</taxon>
        <taxon>Basidiomycota</taxon>
        <taxon>Agaricomycotina</taxon>
        <taxon>Agaricomycetes</taxon>
        <taxon>Agaricomycetidae</taxon>
        <taxon>Agaricales</taxon>
        <taxon>Agaricineae</taxon>
        <taxon>Hydnangiaceae</taxon>
        <taxon>Laccaria</taxon>
    </lineage>
</organism>
<dbReference type="InParanoid" id="B0D910"/>
<dbReference type="Proteomes" id="UP000001194">
    <property type="component" value="Unassembled WGS sequence"/>
</dbReference>
<evidence type="ECO:0000313" key="3">
    <source>
        <dbReference type="Proteomes" id="UP000001194"/>
    </source>
</evidence>
<protein>
    <submittedName>
        <fullName evidence="2">Predicted protein</fullName>
    </submittedName>
</protein>
<name>B0D910_LACBS</name>
<evidence type="ECO:0000313" key="2">
    <source>
        <dbReference type="EMBL" id="EDR08929.1"/>
    </source>
</evidence>
<dbReference type="HOGENOM" id="CLU_1170808_0_0_1"/>
<dbReference type="GeneID" id="6075890"/>
<proteinExistence type="predicted"/>
<reference evidence="2 3" key="1">
    <citation type="journal article" date="2008" name="Nature">
        <title>The genome of Laccaria bicolor provides insights into mycorrhizal symbiosis.</title>
        <authorList>
            <person name="Martin F."/>
            <person name="Aerts A."/>
            <person name="Ahren D."/>
            <person name="Brun A."/>
            <person name="Danchin E.G.J."/>
            <person name="Duchaussoy F."/>
            <person name="Gibon J."/>
            <person name="Kohler A."/>
            <person name="Lindquist E."/>
            <person name="Pereda V."/>
            <person name="Salamov A."/>
            <person name="Shapiro H.J."/>
            <person name="Wuyts J."/>
            <person name="Blaudez D."/>
            <person name="Buee M."/>
            <person name="Brokstein P."/>
            <person name="Canbaeck B."/>
            <person name="Cohen D."/>
            <person name="Courty P.E."/>
            <person name="Coutinho P.M."/>
            <person name="Delaruelle C."/>
            <person name="Detter J.C."/>
            <person name="Deveau A."/>
            <person name="DiFazio S."/>
            <person name="Duplessis S."/>
            <person name="Fraissinet-Tachet L."/>
            <person name="Lucic E."/>
            <person name="Frey-Klett P."/>
            <person name="Fourrey C."/>
            <person name="Feussner I."/>
            <person name="Gay G."/>
            <person name="Grimwood J."/>
            <person name="Hoegger P.J."/>
            <person name="Jain P."/>
            <person name="Kilaru S."/>
            <person name="Labbe J."/>
            <person name="Lin Y.C."/>
            <person name="Legue V."/>
            <person name="Le Tacon F."/>
            <person name="Marmeisse R."/>
            <person name="Melayah D."/>
            <person name="Montanini B."/>
            <person name="Muratet M."/>
            <person name="Nehls U."/>
            <person name="Niculita-Hirzel H."/>
            <person name="Oudot-Le Secq M.P."/>
            <person name="Peter M."/>
            <person name="Quesneville H."/>
            <person name="Rajashekar B."/>
            <person name="Reich M."/>
            <person name="Rouhier N."/>
            <person name="Schmutz J."/>
            <person name="Yin T."/>
            <person name="Chalot M."/>
            <person name="Henrissat B."/>
            <person name="Kuees U."/>
            <person name="Lucas S."/>
            <person name="Van de Peer Y."/>
            <person name="Podila G.K."/>
            <person name="Polle A."/>
            <person name="Pukkila P.J."/>
            <person name="Richardson P.M."/>
            <person name="Rouze P."/>
            <person name="Sanders I.R."/>
            <person name="Stajich J.E."/>
            <person name="Tunlid A."/>
            <person name="Tuskan G."/>
            <person name="Grigoriev I.V."/>
        </authorList>
    </citation>
    <scope>NUCLEOTIDE SEQUENCE [LARGE SCALE GENOMIC DNA]</scope>
    <source>
        <strain evidence="3">S238N-H82 / ATCC MYA-4686</strain>
    </source>
</reference>
<dbReference type="KEGG" id="lbc:LACBIDRAFT_326558"/>
<gene>
    <name evidence="2" type="ORF">LACBIDRAFT_326558</name>
</gene>
<accession>B0D910</accession>